<keyword evidence="3 9" id="KW-0808">Transferase</keyword>
<dbReference type="HAMAP" id="MF_00244">
    <property type="entry name" value="NaMN_adenylyltr"/>
    <property type="match status" value="1"/>
</dbReference>
<comment type="pathway">
    <text evidence="1">Cofactor biosynthesis; NAD(+) biosynthesis.</text>
</comment>
<dbReference type="PANTHER" id="PTHR39321:SF3">
    <property type="entry name" value="PHOSPHOPANTETHEINE ADENYLYLTRANSFERASE"/>
    <property type="match status" value="1"/>
</dbReference>
<keyword evidence="5" id="KW-0547">Nucleotide-binding</keyword>
<sequence>MEKIVVFGGTFNPIHYGHMRCAIEVSEAIAVPRVVFMPAAASPHKGTNGEVGADVRLAMARLGVSGKPLFEVSDMEVRRGSVSYTVDTVNELVAAGLAPTLIVGADQFNLLSTWVDYEQILRLADIAVVPRPGIILKSMEEALPVEVAGGFCYDKKNASHVNKEGRRITFVNSTLMGISSSDIRRRVREGRSISYLVSSLVENFIKENRLYLRGGKA</sequence>
<evidence type="ECO:0000256" key="3">
    <source>
        <dbReference type="ARBA" id="ARBA00022679"/>
    </source>
</evidence>
<evidence type="ECO:0000256" key="7">
    <source>
        <dbReference type="ARBA" id="ARBA00023027"/>
    </source>
</evidence>
<dbReference type="InterPro" id="IPR005248">
    <property type="entry name" value="NadD/NMNAT"/>
</dbReference>
<dbReference type="GO" id="GO:0009435">
    <property type="term" value="P:NAD+ biosynthetic process"/>
    <property type="evidence" value="ECO:0007669"/>
    <property type="project" value="UniProtKB-UniPathway"/>
</dbReference>
<dbReference type="Pfam" id="PF01467">
    <property type="entry name" value="CTP_transf_like"/>
    <property type="match status" value="1"/>
</dbReference>
<accession>A0A3B0V4C9</accession>
<dbReference type="GO" id="GO:0005524">
    <property type="term" value="F:ATP binding"/>
    <property type="evidence" value="ECO:0007669"/>
    <property type="project" value="UniProtKB-KW"/>
</dbReference>
<dbReference type="EMBL" id="UOEZ01000033">
    <property type="protein sequence ID" value="VAW35750.1"/>
    <property type="molecule type" value="Genomic_DNA"/>
</dbReference>
<gene>
    <name evidence="9" type="ORF">MNBD_DELTA02-1180</name>
</gene>
<proteinExistence type="inferred from homology"/>
<dbReference type="NCBIfam" id="TIGR00125">
    <property type="entry name" value="cyt_tran_rel"/>
    <property type="match status" value="1"/>
</dbReference>
<reference evidence="9" key="1">
    <citation type="submission" date="2018-06" db="EMBL/GenBank/DDBJ databases">
        <authorList>
            <person name="Zhirakovskaya E."/>
        </authorList>
    </citation>
    <scope>NUCLEOTIDE SEQUENCE</scope>
</reference>
<dbReference type="AlphaFoldDB" id="A0A3B0V4C9"/>
<evidence type="ECO:0000256" key="5">
    <source>
        <dbReference type="ARBA" id="ARBA00022741"/>
    </source>
</evidence>
<organism evidence="9">
    <name type="scientific">hydrothermal vent metagenome</name>
    <dbReference type="NCBI Taxonomy" id="652676"/>
    <lineage>
        <taxon>unclassified sequences</taxon>
        <taxon>metagenomes</taxon>
        <taxon>ecological metagenomes</taxon>
    </lineage>
</organism>
<evidence type="ECO:0000313" key="9">
    <source>
        <dbReference type="EMBL" id="VAW35750.1"/>
    </source>
</evidence>
<protein>
    <submittedName>
        <fullName evidence="9">Nicotinate-nucleotide adenylyltransferase</fullName>
        <ecNumber evidence="9">2.7.7.18</ecNumber>
    </submittedName>
</protein>
<dbReference type="PANTHER" id="PTHR39321">
    <property type="entry name" value="NICOTINATE-NUCLEOTIDE ADENYLYLTRANSFERASE-RELATED"/>
    <property type="match status" value="1"/>
</dbReference>
<dbReference type="GO" id="GO:0004515">
    <property type="term" value="F:nicotinate-nucleotide adenylyltransferase activity"/>
    <property type="evidence" value="ECO:0007669"/>
    <property type="project" value="UniProtKB-EC"/>
</dbReference>
<keyword evidence="7" id="KW-0520">NAD</keyword>
<dbReference type="NCBIfam" id="NF000840">
    <property type="entry name" value="PRK00071.1-3"/>
    <property type="match status" value="1"/>
</dbReference>
<evidence type="ECO:0000256" key="6">
    <source>
        <dbReference type="ARBA" id="ARBA00022840"/>
    </source>
</evidence>
<dbReference type="CDD" id="cd02165">
    <property type="entry name" value="NMNAT"/>
    <property type="match status" value="1"/>
</dbReference>
<dbReference type="SUPFAM" id="SSF52374">
    <property type="entry name" value="Nucleotidylyl transferase"/>
    <property type="match status" value="1"/>
</dbReference>
<feature type="domain" description="Cytidyltransferase-like" evidence="8">
    <location>
        <begin position="6"/>
        <end position="186"/>
    </location>
</feature>
<name>A0A3B0V4C9_9ZZZZ</name>
<keyword evidence="2" id="KW-0662">Pyridine nucleotide biosynthesis</keyword>
<dbReference type="InterPro" id="IPR004821">
    <property type="entry name" value="Cyt_trans-like"/>
</dbReference>
<evidence type="ECO:0000256" key="4">
    <source>
        <dbReference type="ARBA" id="ARBA00022695"/>
    </source>
</evidence>
<evidence type="ECO:0000256" key="1">
    <source>
        <dbReference type="ARBA" id="ARBA00004790"/>
    </source>
</evidence>
<dbReference type="EC" id="2.7.7.18" evidence="9"/>
<keyword evidence="6" id="KW-0067">ATP-binding</keyword>
<dbReference type="UniPathway" id="UPA00253"/>
<dbReference type="Gene3D" id="3.40.50.620">
    <property type="entry name" value="HUPs"/>
    <property type="match status" value="1"/>
</dbReference>
<dbReference type="InterPro" id="IPR014729">
    <property type="entry name" value="Rossmann-like_a/b/a_fold"/>
</dbReference>
<dbReference type="NCBIfam" id="TIGR00482">
    <property type="entry name" value="nicotinate (nicotinamide) nucleotide adenylyltransferase"/>
    <property type="match status" value="1"/>
</dbReference>
<evidence type="ECO:0000256" key="2">
    <source>
        <dbReference type="ARBA" id="ARBA00022642"/>
    </source>
</evidence>
<evidence type="ECO:0000259" key="8">
    <source>
        <dbReference type="Pfam" id="PF01467"/>
    </source>
</evidence>
<keyword evidence="4 9" id="KW-0548">Nucleotidyltransferase</keyword>